<evidence type="ECO:0000256" key="4">
    <source>
        <dbReference type="ARBA" id="ARBA00022833"/>
    </source>
</evidence>
<evidence type="ECO:0000256" key="2">
    <source>
        <dbReference type="ARBA" id="ARBA00022723"/>
    </source>
</evidence>
<dbReference type="Gene3D" id="1.10.1370.30">
    <property type="match status" value="1"/>
</dbReference>
<dbReference type="SUPFAM" id="SSF55486">
    <property type="entry name" value="Metalloproteases ('zincins'), catalytic domain"/>
    <property type="match status" value="1"/>
</dbReference>
<dbReference type="InterPro" id="IPR045090">
    <property type="entry name" value="Pept_M3A_M3B"/>
</dbReference>
<comment type="cofactor">
    <cofactor evidence="6">
        <name>Zn(2+)</name>
        <dbReference type="ChEBI" id="CHEBI:29105"/>
    </cofactor>
    <text evidence="6">Binds 1 zinc ion.</text>
</comment>
<dbReference type="CDD" id="cd09606">
    <property type="entry name" value="M3B_PepF"/>
    <property type="match status" value="1"/>
</dbReference>
<protein>
    <submittedName>
        <fullName evidence="8">M3 family oligoendopeptidase</fullName>
    </submittedName>
</protein>
<keyword evidence="9" id="KW-1185">Reference proteome</keyword>
<keyword evidence="5 6" id="KW-0482">Metalloprotease</keyword>
<dbReference type="Proteomes" id="UP001235840">
    <property type="component" value="Unassembled WGS sequence"/>
</dbReference>
<evidence type="ECO:0000256" key="6">
    <source>
        <dbReference type="RuleBase" id="RU003435"/>
    </source>
</evidence>
<evidence type="ECO:0000256" key="1">
    <source>
        <dbReference type="ARBA" id="ARBA00022670"/>
    </source>
</evidence>
<sequence>MKFEDYKYERPDMDQIEKDFMATLEQFKAADHAEQQMKAVDEINKIRKTFYTMLQLCYARHSINVNDEFYKKEQEVMDEISPVMLNLTSKFYEALVEAKFRKELEERWGAQLFRLVEVQLKAFSPEIVPLLQEENKLVTNYNKLVASAKVSFNGGEYTIAQLTPFFEDSDREVRKNANEARFQFNVDHAEEFDGIFDQLVKLRAQMADKLGLDSFVELGYYRMKRVDYDAEMVKKFRKQVEEYIVPITTKLRKRQAERIGVDTLKYYDEDYHFTNGNPSPKGSPEWIIEQGKQMYKELSPETNEFFQFMLDRNLMDLVAKEGKEFGGYCTYFADYESPFIFSNFNGTSGDIDVLTHEAGHAFQVYLSRKHDTVEYFFPTSESAEIHSMSMEYFTWPWMENFFKEDAEKYKFAHLSNALYFLPYGVSVDEFQHWVYEHPEATPAERKAAWRNIEKKYSPDKDYDGFDYLEAGGFWQKQRHIYGSPFYYIDYTLAQICAFQYWAWMHENREEAWDSYVKLCGLGGSMSFTELVKEAGLTSPFEDGCLEGFVKQIDTWLDSVDDKALLK</sequence>
<keyword evidence="1 6" id="KW-0645">Protease</keyword>
<feature type="domain" description="Peptidase M3A/M3B catalytic" evidence="7">
    <location>
        <begin position="167"/>
        <end position="548"/>
    </location>
</feature>
<dbReference type="RefSeq" id="WP_307396733.1">
    <property type="nucleotide sequence ID" value="NZ_BAAADK010000032.1"/>
</dbReference>
<comment type="similarity">
    <text evidence="6">Belongs to the peptidase M3 family.</text>
</comment>
<reference evidence="8 9" key="1">
    <citation type="submission" date="2023-07" db="EMBL/GenBank/DDBJ databases">
        <title>Genomic Encyclopedia of Type Strains, Phase IV (KMG-IV): sequencing the most valuable type-strain genomes for metagenomic binning, comparative biology and taxonomic classification.</title>
        <authorList>
            <person name="Goeker M."/>
        </authorList>
    </citation>
    <scope>NUCLEOTIDE SEQUENCE [LARGE SCALE GENOMIC DNA]</scope>
    <source>
        <strain evidence="8 9">DSM 12751</strain>
    </source>
</reference>
<organism evidence="8 9">
    <name type="scientific">Caldalkalibacillus horti</name>
    <dbReference type="NCBI Taxonomy" id="77523"/>
    <lineage>
        <taxon>Bacteria</taxon>
        <taxon>Bacillati</taxon>
        <taxon>Bacillota</taxon>
        <taxon>Bacilli</taxon>
        <taxon>Bacillales</taxon>
        <taxon>Bacillaceae</taxon>
        <taxon>Caldalkalibacillus</taxon>
    </lineage>
</organism>
<proteinExistence type="inferred from homology"/>
<evidence type="ECO:0000313" key="8">
    <source>
        <dbReference type="EMBL" id="MDQ0167649.1"/>
    </source>
</evidence>
<dbReference type="PANTHER" id="PTHR11804:SF28">
    <property type="entry name" value="OLIGOENDOPEPTIDASE F"/>
    <property type="match status" value="1"/>
</dbReference>
<keyword evidence="3 6" id="KW-0378">Hydrolase</keyword>
<evidence type="ECO:0000256" key="3">
    <source>
        <dbReference type="ARBA" id="ARBA00022801"/>
    </source>
</evidence>
<dbReference type="PANTHER" id="PTHR11804">
    <property type="entry name" value="PROTEASE M3 THIMET OLIGOPEPTIDASE-RELATED"/>
    <property type="match status" value="1"/>
</dbReference>
<keyword evidence="4 6" id="KW-0862">Zinc</keyword>
<dbReference type="EMBL" id="JAUSTY010000018">
    <property type="protein sequence ID" value="MDQ0167649.1"/>
    <property type="molecule type" value="Genomic_DNA"/>
</dbReference>
<evidence type="ECO:0000259" key="7">
    <source>
        <dbReference type="Pfam" id="PF01432"/>
    </source>
</evidence>
<gene>
    <name evidence="8" type="ORF">J2S11_003576</name>
</gene>
<keyword evidence="2 6" id="KW-0479">Metal-binding</keyword>
<evidence type="ECO:0000313" key="9">
    <source>
        <dbReference type="Proteomes" id="UP001235840"/>
    </source>
</evidence>
<dbReference type="Pfam" id="PF01432">
    <property type="entry name" value="Peptidase_M3"/>
    <property type="match status" value="1"/>
</dbReference>
<dbReference type="InterPro" id="IPR001567">
    <property type="entry name" value="Pept_M3A_M3B_dom"/>
</dbReference>
<dbReference type="NCBIfam" id="TIGR02289">
    <property type="entry name" value="M3_not_pepF"/>
    <property type="match status" value="1"/>
</dbReference>
<accession>A0ABT9W321</accession>
<dbReference type="InterPro" id="IPR011976">
    <property type="entry name" value="Pept_M3B_oligopep-rel"/>
</dbReference>
<evidence type="ECO:0000256" key="5">
    <source>
        <dbReference type="ARBA" id="ARBA00023049"/>
    </source>
</evidence>
<name>A0ABT9W321_9BACI</name>
<comment type="caution">
    <text evidence="8">The sequence shown here is derived from an EMBL/GenBank/DDBJ whole genome shotgun (WGS) entry which is preliminary data.</text>
</comment>